<sequence length="70" mass="7467">MFSESTMLSLANVAVIPLLILGAVAQCNTDQNPYCRGNDQFEAICCPYPNVCYWADRQGTPGCCAAGSVC</sequence>
<evidence type="ECO:0000313" key="2">
    <source>
        <dbReference type="EMBL" id="ETN41948.1"/>
    </source>
</evidence>
<dbReference type="EMBL" id="KB822719">
    <property type="protein sequence ID" value="ETN41948.1"/>
    <property type="molecule type" value="Genomic_DNA"/>
</dbReference>
<gene>
    <name evidence="2" type="ORF">HMPREF1541_03887</name>
</gene>
<feature type="signal peptide" evidence="1">
    <location>
        <begin position="1"/>
        <end position="25"/>
    </location>
</feature>
<dbReference type="VEuPathDB" id="FungiDB:HMPREF1541_03887"/>
<proteinExistence type="predicted"/>
<dbReference type="RefSeq" id="XP_008716457.1">
    <property type="nucleotide sequence ID" value="XM_008718235.1"/>
</dbReference>
<organism evidence="2 3">
    <name type="scientific">Cyphellophora europaea (strain CBS 101466)</name>
    <name type="common">Phialophora europaea</name>
    <dbReference type="NCBI Taxonomy" id="1220924"/>
    <lineage>
        <taxon>Eukaryota</taxon>
        <taxon>Fungi</taxon>
        <taxon>Dikarya</taxon>
        <taxon>Ascomycota</taxon>
        <taxon>Pezizomycotina</taxon>
        <taxon>Eurotiomycetes</taxon>
        <taxon>Chaetothyriomycetidae</taxon>
        <taxon>Chaetothyriales</taxon>
        <taxon>Cyphellophoraceae</taxon>
        <taxon>Cyphellophora</taxon>
    </lineage>
</organism>
<name>W2S1N1_CYPE1</name>
<protein>
    <submittedName>
        <fullName evidence="2">Uncharacterized protein</fullName>
    </submittedName>
</protein>
<feature type="non-terminal residue" evidence="2">
    <location>
        <position position="70"/>
    </location>
</feature>
<dbReference type="Proteomes" id="UP000030752">
    <property type="component" value="Unassembled WGS sequence"/>
</dbReference>
<reference evidence="2 3" key="1">
    <citation type="submission" date="2013-03" db="EMBL/GenBank/DDBJ databases">
        <title>The Genome Sequence of Phialophora europaea CBS 101466.</title>
        <authorList>
            <consortium name="The Broad Institute Genomics Platform"/>
            <person name="Cuomo C."/>
            <person name="de Hoog S."/>
            <person name="Gorbushina A."/>
            <person name="Walker B."/>
            <person name="Young S.K."/>
            <person name="Zeng Q."/>
            <person name="Gargeya S."/>
            <person name="Fitzgerald M."/>
            <person name="Haas B."/>
            <person name="Abouelleil A."/>
            <person name="Allen A.W."/>
            <person name="Alvarado L."/>
            <person name="Arachchi H.M."/>
            <person name="Berlin A.M."/>
            <person name="Chapman S.B."/>
            <person name="Gainer-Dewar J."/>
            <person name="Goldberg J."/>
            <person name="Griggs A."/>
            <person name="Gujja S."/>
            <person name="Hansen M."/>
            <person name="Howarth C."/>
            <person name="Imamovic A."/>
            <person name="Ireland A."/>
            <person name="Larimer J."/>
            <person name="McCowan C."/>
            <person name="Murphy C."/>
            <person name="Pearson M."/>
            <person name="Poon T.W."/>
            <person name="Priest M."/>
            <person name="Roberts A."/>
            <person name="Saif S."/>
            <person name="Shea T."/>
            <person name="Sisk P."/>
            <person name="Sykes S."/>
            <person name="Wortman J."/>
            <person name="Nusbaum C."/>
            <person name="Birren B."/>
        </authorList>
    </citation>
    <scope>NUCLEOTIDE SEQUENCE [LARGE SCALE GENOMIC DNA]</scope>
    <source>
        <strain evidence="2 3">CBS 101466</strain>
    </source>
</reference>
<dbReference type="AlphaFoldDB" id="W2S1N1"/>
<keyword evidence="1" id="KW-0732">Signal</keyword>
<feature type="chain" id="PRO_5004825384" evidence="1">
    <location>
        <begin position="26"/>
        <end position="70"/>
    </location>
</feature>
<evidence type="ECO:0000256" key="1">
    <source>
        <dbReference type="SAM" id="SignalP"/>
    </source>
</evidence>
<dbReference type="GeneID" id="19971226"/>
<evidence type="ECO:0000313" key="3">
    <source>
        <dbReference type="Proteomes" id="UP000030752"/>
    </source>
</evidence>
<dbReference type="OrthoDB" id="4160917at2759"/>
<dbReference type="InParanoid" id="W2S1N1"/>
<accession>W2S1N1</accession>
<keyword evidence="3" id="KW-1185">Reference proteome</keyword>
<dbReference type="eggNOG" id="ENOG502T5NC">
    <property type="taxonomic scope" value="Eukaryota"/>
</dbReference>
<dbReference type="HOGENOM" id="CLU_2764707_0_0_1"/>